<dbReference type="UniPathway" id="UPA00072"/>
<dbReference type="AlphaFoldDB" id="A0A8J7UT00"/>
<dbReference type="InterPro" id="IPR007197">
    <property type="entry name" value="rSAM"/>
</dbReference>
<evidence type="ECO:0000256" key="6">
    <source>
        <dbReference type="ARBA" id="ARBA00022723"/>
    </source>
</evidence>
<evidence type="ECO:0000256" key="3">
    <source>
        <dbReference type="ARBA" id="ARBA00022485"/>
    </source>
</evidence>
<evidence type="ECO:0000256" key="4">
    <source>
        <dbReference type="ARBA" id="ARBA00022679"/>
    </source>
</evidence>
<dbReference type="GO" id="GO:0044689">
    <property type="term" value="F:7,8-didemethyl-8-hydroxy-5-deazariboflavin synthase activity"/>
    <property type="evidence" value="ECO:0007669"/>
    <property type="project" value="TreeGrafter"/>
</dbReference>
<dbReference type="NCBIfam" id="NF005609">
    <property type="entry name" value="PRK07360.1"/>
    <property type="match status" value="1"/>
</dbReference>
<keyword evidence="8 10" id="KW-0411">Iron-sulfur</keyword>
<dbReference type="Gene3D" id="3.20.20.70">
    <property type="entry name" value="Aldolase class I"/>
    <property type="match status" value="1"/>
</dbReference>
<evidence type="ECO:0000256" key="11">
    <source>
        <dbReference type="PIRSR" id="PIRSR004762-1"/>
    </source>
</evidence>
<dbReference type="SFLD" id="SFLDG01388">
    <property type="entry name" value="7_8-didemethyl-8-hydroxy-5-dea"/>
    <property type="match status" value="1"/>
</dbReference>
<evidence type="ECO:0000256" key="7">
    <source>
        <dbReference type="ARBA" id="ARBA00023004"/>
    </source>
</evidence>
<dbReference type="Proteomes" id="UP000740329">
    <property type="component" value="Unassembled WGS sequence"/>
</dbReference>
<dbReference type="NCBIfam" id="TIGR03551">
    <property type="entry name" value="F420_cofH"/>
    <property type="match status" value="1"/>
</dbReference>
<keyword evidence="7 10" id="KW-0408">Iron</keyword>
<comment type="function">
    <text evidence="10">Catalyzes the radical-mediated synthesis of 5-amino-5-(4-hydroxybenzyl)-6-(D-ribitylimino)-5,6-dihydrouracil from 5-amino-6-(D-ribitylamino)uracil and L-tyrosine.</text>
</comment>
<dbReference type="PANTHER" id="PTHR43076:SF1">
    <property type="entry name" value="LIPOYL SYNTHASE 2"/>
    <property type="match status" value="1"/>
</dbReference>
<evidence type="ECO:0000313" key="14">
    <source>
        <dbReference type="EMBL" id="MBP2202092.1"/>
    </source>
</evidence>
<organism evidence="14 15">
    <name type="scientific">Methanococcus voltae</name>
    <dbReference type="NCBI Taxonomy" id="2188"/>
    <lineage>
        <taxon>Archaea</taxon>
        <taxon>Methanobacteriati</taxon>
        <taxon>Methanobacteriota</taxon>
        <taxon>Methanomada group</taxon>
        <taxon>Methanococci</taxon>
        <taxon>Methanococcales</taxon>
        <taxon>Methanococcaceae</taxon>
        <taxon>Methanococcus</taxon>
    </lineage>
</organism>
<dbReference type="NCBIfam" id="TIGR00423">
    <property type="entry name" value="CofH family radical SAM protein"/>
    <property type="match status" value="1"/>
</dbReference>
<dbReference type="SFLD" id="SFLDG01064">
    <property type="entry name" value="F420__menaquinone_cofactor_bio"/>
    <property type="match status" value="1"/>
</dbReference>
<dbReference type="InterPro" id="IPR019940">
    <property type="entry name" value="CofH_family"/>
</dbReference>
<evidence type="ECO:0000259" key="13">
    <source>
        <dbReference type="PROSITE" id="PS51918"/>
    </source>
</evidence>
<evidence type="ECO:0000256" key="1">
    <source>
        <dbReference type="ARBA" id="ARBA00004712"/>
    </source>
</evidence>
<feature type="binding site" evidence="10 11">
    <location>
        <position position="66"/>
    </location>
    <ligand>
        <name>[4Fe-4S] cluster</name>
        <dbReference type="ChEBI" id="CHEBI:49883"/>
        <note>4Fe-4S-S-AdoMet</note>
    </ligand>
</feature>
<dbReference type="InterPro" id="IPR020050">
    <property type="entry name" value="FO_synthase_su2"/>
</dbReference>
<accession>A0A8J7UT00</accession>
<evidence type="ECO:0000256" key="10">
    <source>
        <dbReference type="HAMAP-Rule" id="MF_01612"/>
    </source>
</evidence>
<dbReference type="InterPro" id="IPR058240">
    <property type="entry name" value="rSAM_sf"/>
</dbReference>
<comment type="caution">
    <text evidence="14">The sequence shown here is derived from an EMBL/GenBank/DDBJ whole genome shotgun (WGS) entry which is preliminary data.</text>
</comment>
<dbReference type="InterPro" id="IPR045567">
    <property type="entry name" value="CofH/MnqC-like_C"/>
</dbReference>
<keyword evidence="4 10" id="KW-0808">Transferase</keyword>
<protein>
    <recommendedName>
        <fullName evidence="2 10">5-amino-6-(D-ribitylamino)uracil--L-tyrosine 4-hydroxyphenyl transferase</fullName>
        <ecNumber evidence="2 10">2.5.1.147</ecNumber>
    </recommendedName>
    <alternativeName>
        <fullName evidence="10">FO synthase subunit 2</fullName>
    </alternativeName>
</protein>
<dbReference type="Pfam" id="PF19288">
    <property type="entry name" value="CofH_C"/>
    <property type="match status" value="1"/>
</dbReference>
<comment type="catalytic activity">
    <reaction evidence="9 10">
        <text>5-amino-6-(D-ribitylamino)uracil + L-tyrosine + S-adenosyl-L-methionine = 5-amino-5-(4-hydroxybenzyl)-6-(D-ribitylimino)-5,6-dihydrouracil + 2-iminoacetate + 5'-deoxyadenosine + L-methionine + H(+)</text>
        <dbReference type="Rhea" id="RHEA:55200"/>
        <dbReference type="ChEBI" id="CHEBI:15378"/>
        <dbReference type="ChEBI" id="CHEBI:15934"/>
        <dbReference type="ChEBI" id="CHEBI:17319"/>
        <dbReference type="ChEBI" id="CHEBI:57844"/>
        <dbReference type="ChEBI" id="CHEBI:58315"/>
        <dbReference type="ChEBI" id="CHEBI:59789"/>
        <dbReference type="ChEBI" id="CHEBI:77846"/>
        <dbReference type="ChEBI" id="CHEBI:85936"/>
        <dbReference type="EC" id="2.5.1.147"/>
    </reaction>
</comment>
<feature type="domain" description="Radical SAM core" evidence="13">
    <location>
        <begin position="45"/>
        <end position="279"/>
    </location>
</feature>
<dbReference type="HAMAP" id="MF_01612">
    <property type="entry name" value="FO_synth_sub2"/>
    <property type="match status" value="1"/>
</dbReference>
<feature type="binding site" evidence="10 11">
    <location>
        <position position="59"/>
    </location>
    <ligand>
        <name>[4Fe-4S] cluster</name>
        <dbReference type="ChEBI" id="CHEBI:49883"/>
        <note>4Fe-4S-S-AdoMet</note>
    </ligand>
</feature>
<proteinExistence type="inferred from homology"/>
<reference evidence="14" key="1">
    <citation type="submission" date="2021-03" db="EMBL/GenBank/DDBJ databases">
        <title>Genomic Encyclopedia of Type Strains, Phase IV (KMG-V): Genome sequencing to study the core and pangenomes of soil and plant-associated prokaryotes.</title>
        <authorList>
            <person name="Whitman W."/>
        </authorList>
    </citation>
    <scope>NUCLEOTIDE SEQUENCE</scope>
    <source>
        <strain evidence="14">C4</strain>
    </source>
</reference>
<dbReference type="GO" id="GO:0141093">
    <property type="term" value="F:5-amino-6-(D-ribitylamino)uracil--L-tyrosine 4-hydroxyphenyl transferase activity"/>
    <property type="evidence" value="ECO:0007669"/>
    <property type="project" value="UniProtKB-EC"/>
</dbReference>
<evidence type="ECO:0000256" key="12">
    <source>
        <dbReference type="PIRSR" id="PIRSR004762-2"/>
    </source>
</evidence>
<dbReference type="SFLD" id="SFLDG01389">
    <property type="entry name" value="menaquinone_synthsis_involved"/>
    <property type="match status" value="1"/>
</dbReference>
<keyword evidence="6 10" id="KW-0479">Metal-binding</keyword>
<dbReference type="SFLD" id="SFLDS00029">
    <property type="entry name" value="Radical_SAM"/>
    <property type="match status" value="1"/>
</dbReference>
<evidence type="ECO:0000256" key="5">
    <source>
        <dbReference type="ARBA" id="ARBA00022691"/>
    </source>
</evidence>
<dbReference type="PROSITE" id="PS51918">
    <property type="entry name" value="RADICAL_SAM"/>
    <property type="match status" value="1"/>
</dbReference>
<dbReference type="RefSeq" id="WP_209591613.1">
    <property type="nucleotide sequence ID" value="NZ_JAGGMV010000006.1"/>
</dbReference>
<comment type="cofactor">
    <cofactor evidence="10 11">
        <name>[4Fe-4S] cluster</name>
        <dbReference type="ChEBI" id="CHEBI:49883"/>
    </cofactor>
    <text evidence="10 11">Binds 1 [4Fe-4S] cluster. The cluster is coordinated with 3 cysteines and an exchangeable S-adenosyl-L-methionine.</text>
</comment>
<evidence type="ECO:0000256" key="8">
    <source>
        <dbReference type="ARBA" id="ARBA00023014"/>
    </source>
</evidence>
<feature type="binding site" evidence="12">
    <location>
        <position position="171"/>
    </location>
    <ligand>
        <name>S-adenosyl-L-methionine</name>
        <dbReference type="ChEBI" id="CHEBI:59789"/>
    </ligand>
</feature>
<dbReference type="PIRSF" id="PIRSF004762">
    <property type="entry name" value="CHP00423"/>
    <property type="match status" value="1"/>
</dbReference>
<comment type="subunit">
    <text evidence="10">The FO synthase complex consists of two subunits, CofG and CofH.</text>
</comment>
<name>A0A8J7UT00_METVO</name>
<dbReference type="GO" id="GO:0051539">
    <property type="term" value="F:4 iron, 4 sulfur cluster binding"/>
    <property type="evidence" value="ECO:0007669"/>
    <property type="project" value="UniProtKB-KW"/>
</dbReference>
<keyword evidence="3 10" id="KW-0004">4Fe-4S</keyword>
<comment type="similarity">
    <text evidence="10">Belongs to the radical SAM superfamily. CofH family.</text>
</comment>
<dbReference type="CDD" id="cd01335">
    <property type="entry name" value="Radical_SAM"/>
    <property type="match status" value="1"/>
</dbReference>
<gene>
    <name evidence="10" type="primary">cofH</name>
    <name evidence="14" type="ORF">J3E07_001533</name>
</gene>
<feature type="binding site" evidence="10 11">
    <location>
        <position position="63"/>
    </location>
    <ligand>
        <name>[4Fe-4S] cluster</name>
        <dbReference type="ChEBI" id="CHEBI:49883"/>
        <note>4Fe-4S-S-AdoMet</note>
    </ligand>
</feature>
<keyword evidence="5 10" id="KW-0949">S-adenosyl-L-methionine</keyword>
<evidence type="ECO:0000256" key="9">
    <source>
        <dbReference type="ARBA" id="ARBA00048468"/>
    </source>
</evidence>
<dbReference type="InterPro" id="IPR034405">
    <property type="entry name" value="F420"/>
</dbReference>
<feature type="binding site" evidence="12">
    <location>
        <position position="65"/>
    </location>
    <ligand>
        <name>S-adenosyl-L-methionine</name>
        <dbReference type="ChEBI" id="CHEBI:59789"/>
    </ligand>
</feature>
<sequence>MDYEIFKEKNISKKEAIELLKNPENFFDTLKLADELRKDICGDVVTYVNNANIYFTNICESGCKFCAFPHEKGTIDKYYMEPSEIAEKALWAKNNGATEVTLMGGIVREIDTYMQADIIKKIIEKTGYIDTHAYSPFEILVGAESAGLDVKEAIKILKEAGLHTVPGAAAEILNDDVRKIICPNKIPVKDWVKVIKELHNQGIKTSSTIMYGHVEEPKHIVDHLFLLKEIQEETNGFTELITMSYLHKNTPLYTSGVVSSGASGDYDLLITALSRIILKDTIPNIQAPWVKLGIKLSQISLRCGANDVGGTLMGDEVSEAAGAEEVSMTKNELRNSILAINRIPKERSTTYDILD</sequence>
<evidence type="ECO:0000313" key="15">
    <source>
        <dbReference type="Proteomes" id="UP000740329"/>
    </source>
</evidence>
<comment type="pathway">
    <text evidence="1 10">Cofactor biosynthesis; coenzyme F0 biosynthesis.</text>
</comment>
<dbReference type="SUPFAM" id="SSF102114">
    <property type="entry name" value="Radical SAM enzymes"/>
    <property type="match status" value="1"/>
</dbReference>
<dbReference type="Pfam" id="PF04055">
    <property type="entry name" value="Radical_SAM"/>
    <property type="match status" value="1"/>
</dbReference>
<dbReference type="EMBL" id="JAGGMV010000006">
    <property type="protein sequence ID" value="MBP2202092.1"/>
    <property type="molecule type" value="Genomic_DNA"/>
</dbReference>
<dbReference type="InterPro" id="IPR006638">
    <property type="entry name" value="Elp3/MiaA/NifB-like_rSAM"/>
</dbReference>
<evidence type="ECO:0000256" key="2">
    <source>
        <dbReference type="ARBA" id="ARBA00012289"/>
    </source>
</evidence>
<dbReference type="GO" id="GO:0005506">
    <property type="term" value="F:iron ion binding"/>
    <property type="evidence" value="ECO:0007669"/>
    <property type="project" value="UniProtKB-UniRule"/>
</dbReference>
<dbReference type="PANTHER" id="PTHR43076">
    <property type="entry name" value="FO SYNTHASE (COFH)"/>
    <property type="match status" value="1"/>
</dbReference>
<dbReference type="SMART" id="SM00729">
    <property type="entry name" value="Elp3"/>
    <property type="match status" value="1"/>
</dbReference>
<dbReference type="InterPro" id="IPR013785">
    <property type="entry name" value="Aldolase_TIM"/>
</dbReference>
<feature type="binding site" evidence="12">
    <location>
        <position position="135"/>
    </location>
    <ligand>
        <name>(3R)-3-methyl-D-ornithine</name>
        <dbReference type="ChEBI" id="CHEBI:64642"/>
    </ligand>
</feature>
<dbReference type="EC" id="2.5.1.147" evidence="2 10"/>